<dbReference type="Gene3D" id="3.40.1410.10">
    <property type="entry name" value="Chorismate lyase-like"/>
    <property type="match status" value="1"/>
</dbReference>
<dbReference type="Proteomes" id="UP000619788">
    <property type="component" value="Unassembled WGS sequence"/>
</dbReference>
<organism evidence="2 3">
    <name type="scientific">Planobispora siamensis</name>
    <dbReference type="NCBI Taxonomy" id="936338"/>
    <lineage>
        <taxon>Bacteria</taxon>
        <taxon>Bacillati</taxon>
        <taxon>Actinomycetota</taxon>
        <taxon>Actinomycetes</taxon>
        <taxon>Streptosporangiales</taxon>
        <taxon>Streptosporangiaceae</taxon>
        <taxon>Planobispora</taxon>
    </lineage>
</organism>
<protein>
    <recommendedName>
        <fullName evidence="1">UbiC transcription regulator-associated domain-containing protein</fullName>
    </recommendedName>
</protein>
<dbReference type="SUPFAM" id="SSF64288">
    <property type="entry name" value="Chorismate lyase-like"/>
    <property type="match status" value="1"/>
</dbReference>
<dbReference type="SMART" id="SM00866">
    <property type="entry name" value="UTRA"/>
    <property type="match status" value="1"/>
</dbReference>
<reference evidence="2 3" key="1">
    <citation type="submission" date="2021-01" db="EMBL/GenBank/DDBJ databases">
        <title>Whole genome shotgun sequence of Planobispora siamensis NBRC 107568.</title>
        <authorList>
            <person name="Komaki H."/>
            <person name="Tamura T."/>
        </authorList>
    </citation>
    <scope>NUCLEOTIDE SEQUENCE [LARGE SCALE GENOMIC DNA]</scope>
    <source>
        <strain evidence="2 3">NBRC 107568</strain>
    </source>
</reference>
<evidence type="ECO:0000313" key="3">
    <source>
        <dbReference type="Proteomes" id="UP000619788"/>
    </source>
</evidence>
<comment type="caution">
    <text evidence="2">The sequence shown here is derived from an EMBL/GenBank/DDBJ whole genome shotgun (WGS) entry which is preliminary data.</text>
</comment>
<feature type="domain" description="UbiC transcription regulator-associated" evidence="1">
    <location>
        <begin position="39"/>
        <end position="180"/>
    </location>
</feature>
<sequence length="187" mass="20376">MKIPKREVTMSDTWTSISAPYVRPRAAGQQDAWAEEAAQHGGTGRQALREVAEIPAPADVAEALDVPAGQPVVVRRRTILFDEQPVELADSYYPAAIARGTGLAESGKIRGGAVTLLADLGYQSRRVIEDVCARPATESERELLRLDEGEWVLVLTRVSATAEGVPFEAATMTMIARGRHMRYEMSV</sequence>
<dbReference type="PANTHER" id="PTHR44846">
    <property type="entry name" value="MANNOSYL-D-GLYCERATE TRANSPORT/METABOLISM SYSTEM REPRESSOR MNGR-RELATED"/>
    <property type="match status" value="1"/>
</dbReference>
<dbReference type="InterPro" id="IPR011663">
    <property type="entry name" value="UTRA"/>
</dbReference>
<dbReference type="GO" id="GO:0045892">
    <property type="term" value="P:negative regulation of DNA-templated transcription"/>
    <property type="evidence" value="ECO:0007669"/>
    <property type="project" value="TreeGrafter"/>
</dbReference>
<gene>
    <name evidence="2" type="ORF">Psi01_25350</name>
</gene>
<evidence type="ECO:0000313" key="2">
    <source>
        <dbReference type="EMBL" id="GIH91905.1"/>
    </source>
</evidence>
<dbReference type="AlphaFoldDB" id="A0A8J3SF43"/>
<dbReference type="InterPro" id="IPR050679">
    <property type="entry name" value="Bact_HTH_transcr_reg"/>
</dbReference>
<dbReference type="RefSeq" id="WP_239127572.1">
    <property type="nucleotide sequence ID" value="NZ_BOOJ01000023.1"/>
</dbReference>
<dbReference type="InterPro" id="IPR028978">
    <property type="entry name" value="Chorismate_lyase_/UTRA_dom_sf"/>
</dbReference>
<evidence type="ECO:0000259" key="1">
    <source>
        <dbReference type="SMART" id="SM00866"/>
    </source>
</evidence>
<dbReference type="PANTHER" id="PTHR44846:SF17">
    <property type="entry name" value="GNTR-FAMILY TRANSCRIPTIONAL REGULATOR"/>
    <property type="match status" value="1"/>
</dbReference>
<keyword evidence="3" id="KW-1185">Reference proteome</keyword>
<dbReference type="EMBL" id="BOOJ01000023">
    <property type="protein sequence ID" value="GIH91905.1"/>
    <property type="molecule type" value="Genomic_DNA"/>
</dbReference>
<accession>A0A8J3SF43</accession>
<proteinExistence type="predicted"/>
<name>A0A8J3SF43_9ACTN</name>
<dbReference type="Pfam" id="PF07702">
    <property type="entry name" value="UTRA"/>
    <property type="match status" value="1"/>
</dbReference>
<dbReference type="GO" id="GO:0003677">
    <property type="term" value="F:DNA binding"/>
    <property type="evidence" value="ECO:0007669"/>
    <property type="project" value="InterPro"/>
</dbReference>